<dbReference type="EMBL" id="CP036498">
    <property type="protein sequence ID" value="QUS38241.1"/>
    <property type="molecule type" value="Genomic_DNA"/>
</dbReference>
<protein>
    <submittedName>
        <fullName evidence="8">PQQ-dependent dehydrogenase, methanol/ethanol family</fullName>
        <ecNumber evidence="8">1.1.2.-</ecNumber>
    </submittedName>
</protein>
<feature type="domain" description="Pyrrolo-quinoline quinone repeat" evidence="7">
    <location>
        <begin position="496"/>
        <end position="550"/>
    </location>
</feature>
<feature type="signal peptide" evidence="6">
    <location>
        <begin position="1"/>
        <end position="23"/>
    </location>
</feature>
<evidence type="ECO:0000313" key="8">
    <source>
        <dbReference type="EMBL" id="QUS38241.1"/>
    </source>
</evidence>
<feature type="chain" id="PRO_5047191959" evidence="6">
    <location>
        <begin position="24"/>
        <end position="601"/>
    </location>
</feature>
<dbReference type="PANTHER" id="PTHR32303:SF4">
    <property type="entry name" value="QUINOPROTEIN GLUCOSE DEHYDROGENASE"/>
    <property type="match status" value="1"/>
</dbReference>
<keyword evidence="4" id="KW-0634">PQQ</keyword>
<organism evidence="8 9">
    <name type="scientific">Tardiphaga alba</name>
    <dbReference type="NCBI Taxonomy" id="340268"/>
    <lineage>
        <taxon>Bacteria</taxon>
        <taxon>Pseudomonadati</taxon>
        <taxon>Pseudomonadota</taxon>
        <taxon>Alphaproteobacteria</taxon>
        <taxon>Hyphomicrobiales</taxon>
        <taxon>Nitrobacteraceae</taxon>
        <taxon>Tardiphaga</taxon>
    </lineage>
</organism>
<dbReference type="CDD" id="cd10278">
    <property type="entry name" value="PQQ_MDH"/>
    <property type="match status" value="1"/>
</dbReference>
<dbReference type="InterPro" id="IPR002372">
    <property type="entry name" value="PQQ_rpt_dom"/>
</dbReference>
<evidence type="ECO:0000256" key="6">
    <source>
        <dbReference type="SAM" id="SignalP"/>
    </source>
</evidence>
<dbReference type="SMART" id="SM00564">
    <property type="entry name" value="PQQ"/>
    <property type="match status" value="4"/>
</dbReference>
<dbReference type="InterPro" id="IPR017512">
    <property type="entry name" value="PQQ_MeOH/EtOH_DH"/>
</dbReference>
<dbReference type="InterPro" id="IPR018391">
    <property type="entry name" value="PQQ_b-propeller_rpt"/>
</dbReference>
<sequence length="601" mass="65218">MRKVLLATCLGTMAVSAASVAIANDELSKMAANPKDWVMPAGDYANTRYSKLNQINAGNVGKLQVAWTFSTGVLRGHEGGPLIIGNMMYVHTPFPNKVFAMDLSQDSKIVWKYEPKQDPNVIPVMCCDTVNRGVAYADGKIFLHQADTTLVALDAKTGKEVWTVKNGDPGKGATGTSAPLVVKDKVLIGISGGEFGVQCHMTAYDLKTGKLAWRAYSEGPDDQIMFDPQKTMALGKPVGKDSSLITWQGDQWKIGGGCTWGWTSYDPELNLVYYGSGNPSTWNPKQRPGDNKWSMTIFARDADTGMAKWVYQMTPHDEWDYDGVNEMILSDQQMNGQNRKLLTHFDRNGLAYTMDRVTGELLVAEKYDPKVNWTTGVDMNKSSPTYGRPKVVDQYSTEKQGEDVNTKGVCPAALGTKDQQPAAYSPDTQLFYVPTNHVCMDYEPFKVNYTAGQPYVGATLSMYPPPGETHMGNFIAWDNKTGKIVWSNKEQFSVWSGALATAGGVVFYGTLEGYLKAVDAKTGKELYKFKTASGIIGNVTTYENNGRQYIAILSGVGGWAGIGLAAGLTDPTAGLGAVGGYAALSNYTALGGSLTVFALPQ</sequence>
<name>A0ABX8A4M6_9BRAD</name>
<accession>A0ABX8A4M6</accession>
<comment type="similarity">
    <text evidence="2">Belongs to the bacterial PQQ dehydrogenase family.</text>
</comment>
<dbReference type="InterPro" id="IPR001479">
    <property type="entry name" value="Quinoprotein_DH_CS"/>
</dbReference>
<keyword evidence="6" id="KW-0732">Signal</keyword>
<dbReference type="PROSITE" id="PS00364">
    <property type="entry name" value="BACTERIAL_PQQ_2"/>
    <property type="match status" value="1"/>
</dbReference>
<dbReference type="RefSeq" id="WP_211911776.1">
    <property type="nucleotide sequence ID" value="NZ_CP036498.1"/>
</dbReference>
<evidence type="ECO:0000256" key="5">
    <source>
        <dbReference type="ARBA" id="ARBA00023002"/>
    </source>
</evidence>
<evidence type="ECO:0000256" key="3">
    <source>
        <dbReference type="ARBA" id="ARBA00022723"/>
    </source>
</evidence>
<evidence type="ECO:0000256" key="1">
    <source>
        <dbReference type="ARBA" id="ARBA00001931"/>
    </source>
</evidence>
<dbReference type="NCBIfam" id="TIGR03075">
    <property type="entry name" value="PQQ_enz_alc_DH"/>
    <property type="match status" value="1"/>
</dbReference>
<evidence type="ECO:0000313" key="9">
    <source>
        <dbReference type="Proteomes" id="UP000682843"/>
    </source>
</evidence>
<dbReference type="Gene3D" id="2.140.10.10">
    <property type="entry name" value="Quinoprotein alcohol dehydrogenase-like superfamily"/>
    <property type="match status" value="1"/>
</dbReference>
<comment type="cofactor">
    <cofactor evidence="1">
        <name>pyrroloquinoline quinone</name>
        <dbReference type="ChEBI" id="CHEBI:58442"/>
    </cofactor>
</comment>
<dbReference type="Pfam" id="PF01011">
    <property type="entry name" value="PQQ"/>
    <property type="match status" value="2"/>
</dbReference>
<dbReference type="SUPFAM" id="SSF50998">
    <property type="entry name" value="Quinoprotein alcohol dehydrogenase-like"/>
    <property type="match status" value="1"/>
</dbReference>
<keyword evidence="5 8" id="KW-0560">Oxidoreductase</keyword>
<dbReference type="GO" id="GO:0016491">
    <property type="term" value="F:oxidoreductase activity"/>
    <property type="evidence" value="ECO:0007669"/>
    <property type="project" value="UniProtKB-KW"/>
</dbReference>
<keyword evidence="9" id="KW-1185">Reference proteome</keyword>
<proteinExistence type="inferred from homology"/>
<dbReference type="Proteomes" id="UP000682843">
    <property type="component" value="Chromosome"/>
</dbReference>
<dbReference type="InterPro" id="IPR011047">
    <property type="entry name" value="Quinoprotein_ADH-like_sf"/>
</dbReference>
<reference evidence="8 9" key="1">
    <citation type="submission" date="2019-02" db="EMBL/GenBank/DDBJ databases">
        <title>Emended description of the genus Rhodopseudomonas and description of Rhodopseudomonas albus sp. nov., a non-phototrophic, heavy-metal-tolerant bacterium isolated from garden soil.</title>
        <authorList>
            <person name="Bao Z."/>
            <person name="Cao W.W."/>
            <person name="Sato Y."/>
            <person name="Nishizawa T."/>
            <person name="Zhao J."/>
            <person name="Guo Y."/>
            <person name="Ohta H."/>
        </authorList>
    </citation>
    <scope>NUCLEOTIDE SEQUENCE [LARGE SCALE GENOMIC DNA]</scope>
    <source>
        <strain evidence="8 9">SK50-23</strain>
    </source>
</reference>
<evidence type="ECO:0000259" key="7">
    <source>
        <dbReference type="Pfam" id="PF01011"/>
    </source>
</evidence>
<feature type="domain" description="Pyrrolo-quinoline quinone repeat" evidence="7">
    <location>
        <begin position="37"/>
        <end position="389"/>
    </location>
</feature>
<dbReference type="EC" id="1.1.2.-" evidence="8"/>
<evidence type="ECO:0000256" key="2">
    <source>
        <dbReference type="ARBA" id="ARBA00008156"/>
    </source>
</evidence>
<keyword evidence="3" id="KW-0479">Metal-binding</keyword>
<evidence type="ECO:0000256" key="4">
    <source>
        <dbReference type="ARBA" id="ARBA00022891"/>
    </source>
</evidence>
<gene>
    <name evidence="8" type="ORF">RPMA_04795</name>
</gene>
<dbReference type="PANTHER" id="PTHR32303">
    <property type="entry name" value="QUINOPROTEIN ALCOHOL DEHYDROGENASE (CYTOCHROME C)"/>
    <property type="match status" value="1"/>
</dbReference>